<reference evidence="8" key="1">
    <citation type="submission" date="2017-08" db="EMBL/GenBank/DDBJ databases">
        <authorList>
            <person name="Huang Z."/>
        </authorList>
    </citation>
    <scope>NUCLEOTIDE SEQUENCE [LARGE SCALE GENOMIC DNA]</scope>
    <source>
        <strain evidence="8">SA5d-4</strain>
    </source>
</reference>
<dbReference type="AlphaFoldDB" id="A0A263BS61"/>
<comment type="subcellular location">
    <subcellularLocation>
        <location evidence="1">Membrane</location>
        <topology evidence="1">Multi-pass membrane protein</topology>
    </subcellularLocation>
</comment>
<proteinExistence type="predicted"/>
<feature type="transmembrane region" description="Helical" evidence="5">
    <location>
        <begin position="206"/>
        <end position="225"/>
    </location>
</feature>
<evidence type="ECO:0000313" key="8">
    <source>
        <dbReference type="Proteomes" id="UP000217083"/>
    </source>
</evidence>
<keyword evidence="8" id="KW-1185">Reference proteome</keyword>
<feature type="transmembrane region" description="Helical" evidence="5">
    <location>
        <begin position="86"/>
        <end position="103"/>
    </location>
</feature>
<keyword evidence="4 5" id="KW-0472">Membrane</keyword>
<protein>
    <recommendedName>
        <fullName evidence="6">O-antigen ligase-related domain-containing protein</fullName>
    </recommendedName>
</protein>
<dbReference type="GO" id="GO:0016020">
    <property type="term" value="C:membrane"/>
    <property type="evidence" value="ECO:0007669"/>
    <property type="project" value="UniProtKB-SubCell"/>
</dbReference>
<feature type="transmembrane region" description="Helical" evidence="5">
    <location>
        <begin position="284"/>
        <end position="307"/>
    </location>
</feature>
<sequence>MESISKTYKRRGSNISIPKETIEWIVLTILLIFSFINSITLLLFLLSLLLFLRQKEIGALKIINIITLRTIINPGIAVNIGEWQNLKWLIMFLCAFYLLKSYSKTQEIYRKKIKGIVRLVLLFTVYNVIASFWFSTLPTVAIFKLLSYVVIFMSVLIGIGYTHNKIDWLKWMLKIFVLFMSISIPMISMSLGYLRTGSSFQGLSNHPNMFGLLAALFVGILLTCVQTKRINNYFLVILLSSITIYMVVLSKSRTAFITCVVLFLMYTFFININRYIKVMIINMVTITMIVILVSDNFILSSILDILYKGNTDIFSSRQEQIGGLVANFLRNPLFGNGFAVPVTPFRTYSFSSDYIVEPGNLIIAVLSYSGITGFILFSSYIYKMFWTNIREFKFVGFLPVSVLIINMGEMVFFSSNNIGVWIYMFWAIYVFDTR</sequence>
<evidence type="ECO:0000256" key="4">
    <source>
        <dbReference type="ARBA" id="ARBA00023136"/>
    </source>
</evidence>
<feature type="transmembrane region" description="Helical" evidence="5">
    <location>
        <begin position="140"/>
        <end position="161"/>
    </location>
</feature>
<name>A0A263BS61_9BACI</name>
<evidence type="ECO:0000256" key="1">
    <source>
        <dbReference type="ARBA" id="ARBA00004141"/>
    </source>
</evidence>
<gene>
    <name evidence="7" type="ORF">CIB95_11600</name>
</gene>
<dbReference type="Proteomes" id="UP000217083">
    <property type="component" value="Unassembled WGS sequence"/>
</dbReference>
<evidence type="ECO:0000313" key="7">
    <source>
        <dbReference type="EMBL" id="OZM56412.1"/>
    </source>
</evidence>
<feature type="transmembrane region" description="Helical" evidence="5">
    <location>
        <begin position="394"/>
        <end position="412"/>
    </location>
</feature>
<evidence type="ECO:0000259" key="6">
    <source>
        <dbReference type="Pfam" id="PF04932"/>
    </source>
</evidence>
<feature type="transmembrane region" description="Helical" evidence="5">
    <location>
        <begin position="173"/>
        <end position="194"/>
    </location>
</feature>
<accession>A0A263BS61</accession>
<feature type="transmembrane region" description="Helical" evidence="5">
    <location>
        <begin position="255"/>
        <end position="272"/>
    </location>
</feature>
<feature type="domain" description="O-antigen ligase-related" evidence="6">
    <location>
        <begin position="240"/>
        <end position="377"/>
    </location>
</feature>
<dbReference type="EMBL" id="NPIA01000006">
    <property type="protein sequence ID" value="OZM56412.1"/>
    <property type="molecule type" value="Genomic_DNA"/>
</dbReference>
<feature type="transmembrane region" description="Helical" evidence="5">
    <location>
        <begin position="115"/>
        <end position="134"/>
    </location>
</feature>
<evidence type="ECO:0000256" key="3">
    <source>
        <dbReference type="ARBA" id="ARBA00022989"/>
    </source>
</evidence>
<dbReference type="InterPro" id="IPR007016">
    <property type="entry name" value="O-antigen_ligase-rel_domated"/>
</dbReference>
<feature type="transmembrane region" description="Helical" evidence="5">
    <location>
        <begin position="232"/>
        <end position="249"/>
    </location>
</feature>
<evidence type="ECO:0000256" key="5">
    <source>
        <dbReference type="SAM" id="Phobius"/>
    </source>
</evidence>
<keyword evidence="2 5" id="KW-0812">Transmembrane</keyword>
<reference evidence="7 8" key="2">
    <citation type="submission" date="2017-09" db="EMBL/GenBank/DDBJ databases">
        <title>Bacillus patelloidae sp. nov., isolated from the intestinal tract of a marine limpet.</title>
        <authorList>
            <person name="Liu R."/>
            <person name="Dong C."/>
            <person name="Shao Z."/>
        </authorList>
    </citation>
    <scope>NUCLEOTIDE SEQUENCE [LARGE SCALE GENOMIC DNA]</scope>
    <source>
        <strain evidence="7 8">SA5d-4</strain>
    </source>
</reference>
<feature type="transmembrane region" description="Helical" evidence="5">
    <location>
        <begin position="24"/>
        <end position="52"/>
    </location>
</feature>
<comment type="caution">
    <text evidence="7">The sequence shown here is derived from an EMBL/GenBank/DDBJ whole genome shotgun (WGS) entry which is preliminary data.</text>
</comment>
<feature type="transmembrane region" description="Helical" evidence="5">
    <location>
        <begin position="361"/>
        <end position="382"/>
    </location>
</feature>
<dbReference type="Pfam" id="PF04932">
    <property type="entry name" value="Wzy_C"/>
    <property type="match status" value="1"/>
</dbReference>
<keyword evidence="3 5" id="KW-1133">Transmembrane helix</keyword>
<evidence type="ECO:0000256" key="2">
    <source>
        <dbReference type="ARBA" id="ARBA00022692"/>
    </source>
</evidence>
<dbReference type="RefSeq" id="WP_094925353.1">
    <property type="nucleotide sequence ID" value="NZ_NPIA01000006.1"/>
</dbReference>
<feature type="transmembrane region" description="Helical" evidence="5">
    <location>
        <begin position="418"/>
        <end position="433"/>
    </location>
</feature>
<organism evidence="7 8">
    <name type="scientific">Lottiidibacillus patelloidae</name>
    <dbReference type="NCBI Taxonomy" id="2670334"/>
    <lineage>
        <taxon>Bacteria</taxon>
        <taxon>Bacillati</taxon>
        <taxon>Bacillota</taxon>
        <taxon>Bacilli</taxon>
        <taxon>Bacillales</taxon>
        <taxon>Bacillaceae</taxon>
        <taxon>Lottiidibacillus</taxon>
    </lineage>
</organism>